<gene>
    <name evidence="1" type="ORF">BN1708_006095</name>
</gene>
<protein>
    <submittedName>
        <fullName evidence="1">Uncharacterized protein</fullName>
    </submittedName>
</protein>
<dbReference type="EMBL" id="CVQH01022528">
    <property type="protein sequence ID" value="CRK33598.1"/>
    <property type="molecule type" value="Genomic_DNA"/>
</dbReference>
<organism evidence="1 2">
    <name type="scientific">Verticillium longisporum</name>
    <name type="common">Verticillium dahliae var. longisporum</name>
    <dbReference type="NCBI Taxonomy" id="100787"/>
    <lineage>
        <taxon>Eukaryota</taxon>
        <taxon>Fungi</taxon>
        <taxon>Dikarya</taxon>
        <taxon>Ascomycota</taxon>
        <taxon>Pezizomycotina</taxon>
        <taxon>Sordariomycetes</taxon>
        <taxon>Hypocreomycetidae</taxon>
        <taxon>Glomerellales</taxon>
        <taxon>Plectosphaerellaceae</taxon>
        <taxon>Verticillium</taxon>
    </lineage>
</organism>
<evidence type="ECO:0000313" key="2">
    <source>
        <dbReference type="Proteomes" id="UP000044602"/>
    </source>
</evidence>
<dbReference type="Proteomes" id="UP000044602">
    <property type="component" value="Unassembled WGS sequence"/>
</dbReference>
<accession>A0A0G4MH17</accession>
<name>A0A0G4MH17_VERLO</name>
<sequence length="105" mass="10590">MLLSIFVARLAQQGGQRSDGKLTIGGQSLALGDLLQEVGLAALDILREALLLSLDDGLGDSLTLADGLELGLLLLGAVLLALVAAEVTTEVGVGAALVVEVEEVG</sequence>
<proteinExistence type="predicted"/>
<evidence type="ECO:0000313" key="1">
    <source>
        <dbReference type="EMBL" id="CRK33598.1"/>
    </source>
</evidence>
<reference evidence="1 2" key="1">
    <citation type="submission" date="2015-05" db="EMBL/GenBank/DDBJ databases">
        <authorList>
            <person name="Wang D.B."/>
            <person name="Wang M."/>
        </authorList>
    </citation>
    <scope>NUCLEOTIDE SEQUENCE [LARGE SCALE GENOMIC DNA]</scope>
    <source>
        <strain evidence="1">VL1</strain>
    </source>
</reference>
<keyword evidence="2" id="KW-1185">Reference proteome</keyword>
<dbReference type="AlphaFoldDB" id="A0A0G4MH17"/>